<dbReference type="AlphaFoldDB" id="A0AAD1TYV5"/>
<feature type="region of interest" description="Disordered" evidence="6">
    <location>
        <begin position="1"/>
        <end position="51"/>
    </location>
</feature>
<dbReference type="SUPFAM" id="SSF57850">
    <property type="entry name" value="RING/U-box"/>
    <property type="match status" value="1"/>
</dbReference>
<evidence type="ECO:0000256" key="1">
    <source>
        <dbReference type="ARBA" id="ARBA00022723"/>
    </source>
</evidence>
<sequence>MDYGSQRARANPDYRGRGRGAPRGRGRGFRGKPRGSLKMGYGSRPSTFVPPKDSEIRMYKVSLCKWIKEGKKCRNQGDCTFAHTEEERRKPHEPIPLSEKEEIEELYEEIERRKIIRDRKRGEYEERKSIPETVPYQNYKEISQQYDQALNQLNSINTTWEEKHDQVKEEYESKIRSLNTTWERECARVKLKYKNREEAVSRENQTNIAKIQRFELKVRDLDTQLKDSKLALRNTTLERNQVIQNLSNQTDISQQLKEDLHNVKTELENYKAKCSTYYDIIQGHQTKNKKIKEKYFKAYDQILVAPQRDYKKMFTYLVEKIESLNECPLSFESLDNPAILPSGNTINEYFCRNLIASRSTDPFDCQKRIMSVIVNRFAKEVFELTSKCKKKAKKLEKNSPCKDFKSQTDFVVRWEEDIEDNERLKRNLKEIENFYEKKLLKLTHKMHLDSFKFALMLINQNPTFVSLLLSVSFWHHYSKFLMGLYLLKSKVDLTTSYKNKATSTSTARTIPPKDVSIQSEVLQKSVDVQARPSKKNAWVGTKITVPPKEDMKIDKGCIIF</sequence>
<dbReference type="InterPro" id="IPR036855">
    <property type="entry name" value="Znf_CCCH_sf"/>
</dbReference>
<evidence type="ECO:0000259" key="7">
    <source>
        <dbReference type="PROSITE" id="PS50103"/>
    </source>
</evidence>
<feature type="compositionally biased region" description="Basic residues" evidence="6">
    <location>
        <begin position="17"/>
        <end position="35"/>
    </location>
</feature>
<name>A0AAD1TYV5_EUPCR</name>
<proteinExistence type="predicted"/>
<dbReference type="PROSITE" id="PS50103">
    <property type="entry name" value="ZF_C3H1"/>
    <property type="match status" value="1"/>
</dbReference>
<organism evidence="8 9">
    <name type="scientific">Euplotes crassus</name>
    <dbReference type="NCBI Taxonomy" id="5936"/>
    <lineage>
        <taxon>Eukaryota</taxon>
        <taxon>Sar</taxon>
        <taxon>Alveolata</taxon>
        <taxon>Ciliophora</taxon>
        <taxon>Intramacronucleata</taxon>
        <taxon>Spirotrichea</taxon>
        <taxon>Hypotrichia</taxon>
        <taxon>Euplotida</taxon>
        <taxon>Euplotidae</taxon>
        <taxon>Moneuplotes</taxon>
    </lineage>
</organism>
<keyword evidence="3 4" id="KW-0862">Zinc</keyword>
<evidence type="ECO:0000313" key="9">
    <source>
        <dbReference type="Proteomes" id="UP001295684"/>
    </source>
</evidence>
<gene>
    <name evidence="8" type="ORF">ECRASSUSDP1_LOCUS307</name>
</gene>
<dbReference type="SUPFAM" id="SSF90229">
    <property type="entry name" value="CCCH zinc finger"/>
    <property type="match status" value="1"/>
</dbReference>
<evidence type="ECO:0000256" key="5">
    <source>
        <dbReference type="SAM" id="Coils"/>
    </source>
</evidence>
<comment type="caution">
    <text evidence="8">The sequence shown here is derived from an EMBL/GenBank/DDBJ whole genome shotgun (WGS) entry which is preliminary data.</text>
</comment>
<evidence type="ECO:0000313" key="8">
    <source>
        <dbReference type="EMBL" id="CAI2359022.1"/>
    </source>
</evidence>
<protein>
    <recommendedName>
        <fullName evidence="7">C3H1-type domain-containing protein</fullName>
    </recommendedName>
</protein>
<accession>A0AAD1TYV5</accession>
<evidence type="ECO:0000256" key="6">
    <source>
        <dbReference type="SAM" id="MobiDB-lite"/>
    </source>
</evidence>
<feature type="domain" description="C3H1-type" evidence="7">
    <location>
        <begin position="58"/>
        <end position="86"/>
    </location>
</feature>
<keyword evidence="2 4" id="KW-0863">Zinc-finger</keyword>
<keyword evidence="5" id="KW-0175">Coiled coil</keyword>
<keyword evidence="1 4" id="KW-0479">Metal-binding</keyword>
<dbReference type="InterPro" id="IPR000571">
    <property type="entry name" value="Znf_CCCH"/>
</dbReference>
<evidence type="ECO:0000256" key="3">
    <source>
        <dbReference type="ARBA" id="ARBA00022833"/>
    </source>
</evidence>
<dbReference type="Proteomes" id="UP001295684">
    <property type="component" value="Unassembled WGS sequence"/>
</dbReference>
<dbReference type="EMBL" id="CAMPGE010000284">
    <property type="protein sequence ID" value="CAI2359022.1"/>
    <property type="molecule type" value="Genomic_DNA"/>
</dbReference>
<feature type="coiled-coil region" evidence="5">
    <location>
        <begin position="411"/>
        <end position="441"/>
    </location>
</feature>
<feature type="coiled-coil region" evidence="5">
    <location>
        <begin position="139"/>
        <end position="170"/>
    </location>
</feature>
<evidence type="ECO:0000256" key="2">
    <source>
        <dbReference type="ARBA" id="ARBA00022771"/>
    </source>
</evidence>
<keyword evidence="9" id="KW-1185">Reference proteome</keyword>
<evidence type="ECO:0000256" key="4">
    <source>
        <dbReference type="PROSITE-ProRule" id="PRU00723"/>
    </source>
</evidence>
<feature type="zinc finger region" description="C3H1-type" evidence="4">
    <location>
        <begin position="58"/>
        <end position="86"/>
    </location>
</feature>
<dbReference type="GO" id="GO:0008270">
    <property type="term" value="F:zinc ion binding"/>
    <property type="evidence" value="ECO:0007669"/>
    <property type="project" value="UniProtKB-KW"/>
</dbReference>
<dbReference type="Gene3D" id="4.10.1000.10">
    <property type="entry name" value="Zinc finger, CCCH-type"/>
    <property type="match status" value="1"/>
</dbReference>
<reference evidence="8" key="1">
    <citation type="submission" date="2023-07" db="EMBL/GenBank/DDBJ databases">
        <authorList>
            <consortium name="AG Swart"/>
            <person name="Singh M."/>
            <person name="Singh A."/>
            <person name="Seah K."/>
            <person name="Emmerich C."/>
        </authorList>
    </citation>
    <scope>NUCLEOTIDE SEQUENCE</scope>
    <source>
        <strain evidence="8">DP1</strain>
    </source>
</reference>